<evidence type="ECO:0000256" key="6">
    <source>
        <dbReference type="ARBA" id="ARBA00038076"/>
    </source>
</evidence>
<dbReference type="PANTHER" id="PTHR30572:SF4">
    <property type="entry name" value="ABC TRANSPORTER PERMEASE YTRF"/>
    <property type="match status" value="1"/>
</dbReference>
<reference evidence="10 11" key="1">
    <citation type="submission" date="2019-03" db="EMBL/GenBank/DDBJ databases">
        <title>Genomic Encyclopedia of Type Strains, Phase IV (KMG-IV): sequencing the most valuable type-strain genomes for metagenomic binning, comparative biology and taxonomic classification.</title>
        <authorList>
            <person name="Goeker M."/>
        </authorList>
    </citation>
    <scope>NUCLEOTIDE SEQUENCE [LARGE SCALE GENOMIC DNA]</scope>
    <source>
        <strain evidence="10 11">DSM 45707</strain>
    </source>
</reference>
<feature type="domain" description="MacB-like periplasmic core" evidence="9">
    <location>
        <begin position="17"/>
        <end position="231"/>
    </location>
</feature>
<feature type="transmembrane region" description="Helical" evidence="7">
    <location>
        <begin position="702"/>
        <end position="723"/>
    </location>
</feature>
<evidence type="ECO:0000313" key="11">
    <source>
        <dbReference type="Proteomes" id="UP000294937"/>
    </source>
</evidence>
<dbReference type="GO" id="GO:0022857">
    <property type="term" value="F:transmembrane transporter activity"/>
    <property type="evidence" value="ECO:0007669"/>
    <property type="project" value="TreeGrafter"/>
</dbReference>
<dbReference type="InterPro" id="IPR025857">
    <property type="entry name" value="MacB_PCD"/>
</dbReference>
<gene>
    <name evidence="10" type="ORF">EDD58_11214</name>
</gene>
<keyword evidence="11" id="KW-1185">Reference proteome</keyword>
<evidence type="ECO:0000313" key="10">
    <source>
        <dbReference type="EMBL" id="TCS92391.1"/>
    </source>
</evidence>
<accession>A0A4R3KZY8</accession>
<feature type="transmembrane region" description="Helical" evidence="7">
    <location>
        <begin position="789"/>
        <end position="812"/>
    </location>
</feature>
<dbReference type="Proteomes" id="UP000294937">
    <property type="component" value="Unassembled WGS sequence"/>
</dbReference>
<evidence type="ECO:0000256" key="1">
    <source>
        <dbReference type="ARBA" id="ARBA00004651"/>
    </source>
</evidence>
<feature type="domain" description="MacB-like periplasmic core" evidence="9">
    <location>
        <begin position="477"/>
        <end position="671"/>
    </location>
</feature>
<comment type="caution">
    <text evidence="10">The sequence shown here is derived from an EMBL/GenBank/DDBJ whole genome shotgun (WGS) entry which is preliminary data.</text>
</comment>
<dbReference type="GO" id="GO:0005886">
    <property type="term" value="C:plasma membrane"/>
    <property type="evidence" value="ECO:0007669"/>
    <property type="project" value="UniProtKB-SubCell"/>
</dbReference>
<comment type="similarity">
    <text evidence="6">Belongs to the ABC-4 integral membrane protein family.</text>
</comment>
<protein>
    <submittedName>
        <fullName evidence="10">Putative ABC transport system permease protein</fullName>
    </submittedName>
</protein>
<evidence type="ECO:0000256" key="7">
    <source>
        <dbReference type="SAM" id="Phobius"/>
    </source>
</evidence>
<feature type="transmembrane region" description="Helical" evidence="7">
    <location>
        <begin position="304"/>
        <end position="328"/>
    </location>
</feature>
<evidence type="ECO:0000259" key="9">
    <source>
        <dbReference type="Pfam" id="PF12704"/>
    </source>
</evidence>
<dbReference type="Pfam" id="PF02687">
    <property type="entry name" value="FtsX"/>
    <property type="match status" value="2"/>
</dbReference>
<evidence type="ECO:0000256" key="3">
    <source>
        <dbReference type="ARBA" id="ARBA00022692"/>
    </source>
</evidence>
<sequence>MSWRICWRNLMRKKLRTFFTLFAIIFGVATVLAVISSVDTAKKMTEKQMQLIAGNADYSLLSTQYTFPIEILSKVKKVDGVSDASAVLYKQSQVQIANQSQLDATNNRVRLAGLSSLDNSLLQLHVLQGDLQQTGAILPETTANLWKANVGDDISFSTSTGLKTIPIAAVVKDTPFLEGPSDWKSAQGKNWRVIIPIAQLQEWYGLENHVQEIRIQAAPNAANPQLENQIKIAVNNPEIYLQPIVLDERQTNQLDDLYLLFYLIAGLAIFISGFILFNTLFVSVGERKKEFAIMKTIGFTPAQVGQVIMLEVLLLSALGTLIGIPLGIEMAKQLQSALFSSFNVSFSYTTELSLAIPLSLVTGLVIPIIAALFPVIQAGRVSVVYALKNQIQQQADKNQKWRLILGLLLLIVGVINNNMLNFLAIFASATLLFPFVLRLIRKWFSPVNSWILGYEGSVASQNVSRHINRTANMSAILSFGICLALFVTSAFESVNDSIGDTIRENFGGDLHLQLENSIDQAAIKQIQKIPGVAELTTYKEAKVLWEAQKQERQFTVMSVNQEWMMKHPLFTPEKQSVSDLMKQLSQPNTVILGKYAFSEWGGKVGETIKIRTFQGEKTFKVIGVVNTSKYNSYVAFTSDTHFTQTFGVDFTKDILLSFQSPAQEDSVRETLLKLYGNQIVELNTVNQNIERTKRALPGVNTLFNGLLFLAILISGIGIVNTLLMNVMERIREIGVMRSIGFTKGQVRKMILGEGLIIGVTGVISGLALGILLIYVNAAHGDSNWDMDFLIPWPMLILSSVLGICTSLIAALLPAHRANQMDLNQALKYE</sequence>
<feature type="domain" description="ABC3 transporter permease C-terminal" evidence="8">
    <location>
        <begin position="706"/>
        <end position="820"/>
    </location>
</feature>
<evidence type="ECO:0000256" key="2">
    <source>
        <dbReference type="ARBA" id="ARBA00022475"/>
    </source>
</evidence>
<comment type="subcellular location">
    <subcellularLocation>
        <location evidence="1">Cell membrane</location>
        <topology evidence="1">Multi-pass membrane protein</topology>
    </subcellularLocation>
</comment>
<feature type="transmembrane region" description="Helical" evidence="7">
    <location>
        <begin position="354"/>
        <end position="379"/>
    </location>
</feature>
<name>A0A4R3KZY8_9BACL</name>
<keyword evidence="2" id="KW-1003">Cell membrane</keyword>
<evidence type="ECO:0000256" key="5">
    <source>
        <dbReference type="ARBA" id="ARBA00023136"/>
    </source>
</evidence>
<dbReference type="EMBL" id="SMAG01000012">
    <property type="protein sequence ID" value="TCS92391.1"/>
    <property type="molecule type" value="Genomic_DNA"/>
</dbReference>
<dbReference type="PANTHER" id="PTHR30572">
    <property type="entry name" value="MEMBRANE COMPONENT OF TRANSPORTER-RELATED"/>
    <property type="match status" value="1"/>
</dbReference>
<dbReference type="InterPro" id="IPR050250">
    <property type="entry name" value="Macrolide_Exporter_MacB"/>
</dbReference>
<keyword evidence="3 7" id="KW-0812">Transmembrane</keyword>
<dbReference type="Pfam" id="PF12704">
    <property type="entry name" value="MacB_PCD"/>
    <property type="match status" value="2"/>
</dbReference>
<evidence type="ECO:0000259" key="8">
    <source>
        <dbReference type="Pfam" id="PF02687"/>
    </source>
</evidence>
<keyword evidence="5 7" id="KW-0472">Membrane</keyword>
<proteinExistence type="inferred from homology"/>
<dbReference type="AlphaFoldDB" id="A0A4R3KZY8"/>
<organism evidence="10 11">
    <name type="scientific">Hazenella coriacea</name>
    <dbReference type="NCBI Taxonomy" id="1179467"/>
    <lineage>
        <taxon>Bacteria</taxon>
        <taxon>Bacillati</taxon>
        <taxon>Bacillota</taxon>
        <taxon>Bacilli</taxon>
        <taxon>Bacillales</taxon>
        <taxon>Thermoactinomycetaceae</taxon>
        <taxon>Hazenella</taxon>
    </lineage>
</organism>
<dbReference type="RefSeq" id="WP_165875989.1">
    <property type="nucleotide sequence ID" value="NZ_SMAG01000012.1"/>
</dbReference>
<feature type="domain" description="ABC3 transporter permease C-terminal" evidence="8">
    <location>
        <begin position="263"/>
        <end position="381"/>
    </location>
</feature>
<feature type="transmembrane region" description="Helical" evidence="7">
    <location>
        <begin position="400"/>
        <end position="416"/>
    </location>
</feature>
<dbReference type="InterPro" id="IPR003838">
    <property type="entry name" value="ABC3_permease_C"/>
</dbReference>
<feature type="transmembrane region" description="Helical" evidence="7">
    <location>
        <begin position="755"/>
        <end position="777"/>
    </location>
</feature>
<evidence type="ECO:0000256" key="4">
    <source>
        <dbReference type="ARBA" id="ARBA00022989"/>
    </source>
</evidence>
<feature type="transmembrane region" description="Helical" evidence="7">
    <location>
        <begin position="259"/>
        <end position="284"/>
    </location>
</feature>
<keyword evidence="4 7" id="KW-1133">Transmembrane helix</keyword>